<keyword evidence="5 12" id="KW-0963">Cytoplasm</keyword>
<feature type="active site" description="Schiff-base intermediate with substrate" evidence="12 14">
    <location>
        <position position="165"/>
    </location>
</feature>
<accession>A0A4P8XZX8</accession>
<reference evidence="16 17" key="1">
    <citation type="submission" date="2019-04" db="EMBL/GenBank/DDBJ databases">
        <authorList>
            <person name="Embree M."/>
            <person name="Gaffney J.R."/>
        </authorList>
    </citation>
    <scope>NUCLEOTIDE SEQUENCE [LARGE SCALE GENOMIC DNA]</scope>
    <source>
        <strain evidence="16 17">JE7A12</strain>
    </source>
</reference>
<evidence type="ECO:0000256" key="10">
    <source>
        <dbReference type="ARBA" id="ARBA00023270"/>
    </source>
</evidence>
<keyword evidence="6 12" id="KW-0028">Amino-acid biosynthesis</keyword>
<name>A0A4P8XZX8_9FIRM</name>
<keyword evidence="8 12" id="KW-0457">Lysine biosynthesis</keyword>
<dbReference type="GO" id="GO:0008840">
    <property type="term" value="F:4-hydroxy-tetrahydrodipicolinate synthase activity"/>
    <property type="evidence" value="ECO:0007669"/>
    <property type="project" value="UniProtKB-UniRule"/>
</dbReference>
<feature type="active site" description="Proton donor/acceptor" evidence="12 14">
    <location>
        <position position="137"/>
    </location>
</feature>
<proteinExistence type="inferred from homology"/>
<feature type="binding site" evidence="12 15">
    <location>
        <position position="207"/>
    </location>
    <ligand>
        <name>pyruvate</name>
        <dbReference type="ChEBI" id="CHEBI:15361"/>
    </ligand>
</feature>
<dbReference type="RefSeq" id="WP_022506339.1">
    <property type="nucleotide sequence ID" value="NZ_CP039381.1"/>
</dbReference>
<dbReference type="PROSITE" id="PS00665">
    <property type="entry name" value="DHDPS_1"/>
    <property type="match status" value="1"/>
</dbReference>
<feature type="site" description="Part of a proton relay during catalysis" evidence="12">
    <location>
        <position position="48"/>
    </location>
</feature>
<dbReference type="GO" id="GO:0005829">
    <property type="term" value="C:cytosol"/>
    <property type="evidence" value="ECO:0007669"/>
    <property type="project" value="TreeGrafter"/>
</dbReference>
<comment type="catalytic activity">
    <reaction evidence="11 12">
        <text>L-aspartate 4-semialdehyde + pyruvate = (2S,4S)-4-hydroxy-2,3,4,5-tetrahydrodipicolinate + H2O + H(+)</text>
        <dbReference type="Rhea" id="RHEA:34171"/>
        <dbReference type="ChEBI" id="CHEBI:15361"/>
        <dbReference type="ChEBI" id="CHEBI:15377"/>
        <dbReference type="ChEBI" id="CHEBI:15378"/>
        <dbReference type="ChEBI" id="CHEBI:67139"/>
        <dbReference type="ChEBI" id="CHEBI:537519"/>
        <dbReference type="EC" id="4.3.3.7"/>
    </reaction>
</comment>
<keyword evidence="17" id="KW-1185">Reference proteome</keyword>
<evidence type="ECO:0000256" key="4">
    <source>
        <dbReference type="ARBA" id="ARBA00012086"/>
    </source>
</evidence>
<dbReference type="HAMAP" id="MF_00418">
    <property type="entry name" value="DapA"/>
    <property type="match status" value="1"/>
</dbReference>
<comment type="subcellular location">
    <subcellularLocation>
        <location evidence="12">Cytoplasm</location>
    </subcellularLocation>
</comment>
<evidence type="ECO:0000256" key="14">
    <source>
        <dbReference type="PIRSR" id="PIRSR001365-1"/>
    </source>
</evidence>
<dbReference type="KEGG" id="ruj:E5Z56_10200"/>
<keyword evidence="7 12" id="KW-0220">Diaminopimelate biosynthesis</keyword>
<comment type="subunit">
    <text evidence="12">Homotetramer; dimer of dimers.</text>
</comment>
<evidence type="ECO:0000256" key="6">
    <source>
        <dbReference type="ARBA" id="ARBA00022605"/>
    </source>
</evidence>
<feature type="site" description="Part of a proton relay during catalysis" evidence="12">
    <location>
        <position position="111"/>
    </location>
</feature>
<evidence type="ECO:0000256" key="15">
    <source>
        <dbReference type="PIRSR" id="PIRSR001365-2"/>
    </source>
</evidence>
<organism evidence="16 17">
    <name type="scientific">Ruminococcus bovis</name>
    <dbReference type="NCBI Taxonomy" id="2564099"/>
    <lineage>
        <taxon>Bacteria</taxon>
        <taxon>Bacillati</taxon>
        <taxon>Bacillota</taxon>
        <taxon>Clostridia</taxon>
        <taxon>Eubacteriales</taxon>
        <taxon>Oscillospiraceae</taxon>
        <taxon>Ruminococcus</taxon>
    </lineage>
</organism>
<sequence>MSTPIFTGAGVALITPMNSDGSVNFDELGRLLEFQIENGTDAIIACGTTGEAATLSVEEHKAVLSYVAEKVNKRIPVIAGTGSNDTATAISLSKSAQKYGADGLLSVTPYYNKTSQAGLVKHFTTIADSVDLPIILYNVPSRTGCNMQPKTYAELEKHQNIVGVKEANGDISSVSLTRSLCSDDFAIYSGNDDQTVPFMSLGGKGVISVFSNFCPKEMHEICQACLDNDFQRAAEMNFHFVELMDIMFSDVNPIPVKTAMNLIGFNAGECRLPLVPMSYSGYHDLKDCLAKYNLLDKYKK</sequence>
<evidence type="ECO:0000256" key="12">
    <source>
        <dbReference type="HAMAP-Rule" id="MF_00418"/>
    </source>
</evidence>
<keyword evidence="9 12" id="KW-0456">Lyase</keyword>
<evidence type="ECO:0000256" key="13">
    <source>
        <dbReference type="PIRNR" id="PIRNR001365"/>
    </source>
</evidence>
<dbReference type="InterPro" id="IPR013785">
    <property type="entry name" value="Aldolase_TIM"/>
</dbReference>
<evidence type="ECO:0000256" key="9">
    <source>
        <dbReference type="ARBA" id="ARBA00023239"/>
    </source>
</evidence>
<dbReference type="PROSITE" id="PS00666">
    <property type="entry name" value="DHDPS_2"/>
    <property type="match status" value="1"/>
</dbReference>
<dbReference type="InterPro" id="IPR005263">
    <property type="entry name" value="DapA"/>
</dbReference>
<dbReference type="GO" id="GO:0019877">
    <property type="term" value="P:diaminopimelate biosynthetic process"/>
    <property type="evidence" value="ECO:0007669"/>
    <property type="project" value="UniProtKB-UniRule"/>
</dbReference>
<dbReference type="NCBIfam" id="TIGR00674">
    <property type="entry name" value="dapA"/>
    <property type="match status" value="1"/>
</dbReference>
<dbReference type="GO" id="GO:0009089">
    <property type="term" value="P:lysine biosynthetic process via diaminopimelate"/>
    <property type="evidence" value="ECO:0007669"/>
    <property type="project" value="UniProtKB-UniRule"/>
</dbReference>
<gene>
    <name evidence="12" type="primary">dapA</name>
    <name evidence="16" type="ORF">E5Z56_10200</name>
</gene>
<evidence type="ECO:0000313" key="17">
    <source>
        <dbReference type="Proteomes" id="UP000301475"/>
    </source>
</evidence>
<feature type="binding site" evidence="12 15">
    <location>
        <position position="49"/>
    </location>
    <ligand>
        <name>pyruvate</name>
        <dbReference type="ChEBI" id="CHEBI:15361"/>
    </ligand>
</feature>
<dbReference type="PANTHER" id="PTHR12128:SF66">
    <property type="entry name" value="4-HYDROXY-2-OXOGLUTARATE ALDOLASE, MITOCHONDRIAL"/>
    <property type="match status" value="1"/>
</dbReference>
<evidence type="ECO:0000256" key="3">
    <source>
        <dbReference type="ARBA" id="ARBA00007592"/>
    </source>
</evidence>
<comment type="similarity">
    <text evidence="3 12 13">Belongs to the DapA family.</text>
</comment>
<dbReference type="InterPro" id="IPR002220">
    <property type="entry name" value="DapA-like"/>
</dbReference>
<dbReference type="UniPathway" id="UPA00034">
    <property type="reaction ID" value="UER00017"/>
</dbReference>
<keyword evidence="10 12" id="KW-0704">Schiff base</keyword>
<dbReference type="SMART" id="SM01130">
    <property type="entry name" value="DHDPS"/>
    <property type="match status" value="1"/>
</dbReference>
<dbReference type="AlphaFoldDB" id="A0A4P8XZX8"/>
<evidence type="ECO:0000256" key="1">
    <source>
        <dbReference type="ARBA" id="ARBA00003294"/>
    </source>
</evidence>
<dbReference type="SUPFAM" id="SSF51569">
    <property type="entry name" value="Aldolase"/>
    <property type="match status" value="1"/>
</dbReference>
<dbReference type="OrthoDB" id="9782828at2"/>
<comment type="pathway">
    <text evidence="2 12">Amino-acid biosynthesis; L-lysine biosynthesis via DAP pathway; (S)-tetrahydrodipicolinate from L-aspartate: step 3/4.</text>
</comment>
<dbReference type="Pfam" id="PF00701">
    <property type="entry name" value="DHDPS"/>
    <property type="match status" value="1"/>
</dbReference>
<evidence type="ECO:0000256" key="8">
    <source>
        <dbReference type="ARBA" id="ARBA00023154"/>
    </source>
</evidence>
<dbReference type="PIRSF" id="PIRSF001365">
    <property type="entry name" value="DHDPS"/>
    <property type="match status" value="1"/>
</dbReference>
<dbReference type="InterPro" id="IPR020624">
    <property type="entry name" value="Schiff_base-form_aldolases_CS"/>
</dbReference>
<comment type="caution">
    <text evidence="12">Was originally thought to be a dihydrodipicolinate synthase (DHDPS), catalyzing the condensation of (S)-aspartate-beta-semialdehyde [(S)-ASA] and pyruvate to dihydrodipicolinate (DHDP). However, it was shown in E.coli that the product of the enzymatic reaction is not dihydrodipicolinate but in fact (4S)-4-hydroxy-2,3,4,5-tetrahydro-(2S)-dipicolinic acid (HTPA), and that the consecutive dehydration reaction leading to DHDP is not spontaneous but catalyzed by DapB.</text>
</comment>
<dbReference type="Proteomes" id="UP000301475">
    <property type="component" value="Chromosome"/>
</dbReference>
<comment type="function">
    <text evidence="1 12">Catalyzes the condensation of (S)-aspartate-beta-semialdehyde [(S)-ASA] and pyruvate to 4-hydroxy-tetrahydrodipicolinate (HTPA).</text>
</comment>
<protein>
    <recommendedName>
        <fullName evidence="4 12">4-hydroxy-tetrahydrodipicolinate synthase</fullName>
        <shortName evidence="12">HTPA synthase</shortName>
        <ecNumber evidence="4 12">4.3.3.7</ecNumber>
    </recommendedName>
</protein>
<dbReference type="InterPro" id="IPR020625">
    <property type="entry name" value="Schiff_base-form_aldolases_AS"/>
</dbReference>
<dbReference type="Gene3D" id="3.20.20.70">
    <property type="entry name" value="Aldolase class I"/>
    <property type="match status" value="1"/>
</dbReference>
<evidence type="ECO:0000256" key="5">
    <source>
        <dbReference type="ARBA" id="ARBA00022490"/>
    </source>
</evidence>
<dbReference type="CDD" id="cd00950">
    <property type="entry name" value="DHDPS"/>
    <property type="match status" value="1"/>
</dbReference>
<evidence type="ECO:0000256" key="11">
    <source>
        <dbReference type="ARBA" id="ARBA00047836"/>
    </source>
</evidence>
<evidence type="ECO:0000256" key="2">
    <source>
        <dbReference type="ARBA" id="ARBA00005120"/>
    </source>
</evidence>
<dbReference type="EMBL" id="CP039381">
    <property type="protein sequence ID" value="QCT07700.1"/>
    <property type="molecule type" value="Genomic_DNA"/>
</dbReference>
<evidence type="ECO:0000256" key="7">
    <source>
        <dbReference type="ARBA" id="ARBA00022915"/>
    </source>
</evidence>
<dbReference type="EC" id="4.3.3.7" evidence="4 12"/>
<dbReference type="PRINTS" id="PR00146">
    <property type="entry name" value="DHPICSNTHASE"/>
</dbReference>
<evidence type="ECO:0000313" key="16">
    <source>
        <dbReference type="EMBL" id="QCT07700.1"/>
    </source>
</evidence>
<dbReference type="PANTHER" id="PTHR12128">
    <property type="entry name" value="DIHYDRODIPICOLINATE SYNTHASE"/>
    <property type="match status" value="1"/>
</dbReference>